<organism evidence="1 2">
    <name type="scientific">Ambispora gerdemannii</name>
    <dbReference type="NCBI Taxonomy" id="144530"/>
    <lineage>
        <taxon>Eukaryota</taxon>
        <taxon>Fungi</taxon>
        <taxon>Fungi incertae sedis</taxon>
        <taxon>Mucoromycota</taxon>
        <taxon>Glomeromycotina</taxon>
        <taxon>Glomeromycetes</taxon>
        <taxon>Archaeosporales</taxon>
        <taxon>Ambisporaceae</taxon>
        <taxon>Ambispora</taxon>
    </lineage>
</organism>
<feature type="non-terminal residue" evidence="1">
    <location>
        <position position="1"/>
    </location>
</feature>
<dbReference type="EMBL" id="CAJVPL010013542">
    <property type="protein sequence ID" value="CAG8688876.1"/>
    <property type="molecule type" value="Genomic_DNA"/>
</dbReference>
<proteinExistence type="predicted"/>
<dbReference type="OrthoDB" id="2378594at2759"/>
<sequence length="114" mass="13038">INTAIQNNIKRFGNQHSLMLSNILEKSPNKIIIDKVITSNGLSDHPKIIKDTIRQHFTNWTRKHITSSWPDSQWQAEYTPLSQVPNDAFASVSNLITMKEFTDMILNTNAYKAP</sequence>
<accession>A0A9N9EQC7</accession>
<keyword evidence="2" id="KW-1185">Reference proteome</keyword>
<name>A0A9N9EQC7_9GLOM</name>
<evidence type="ECO:0000313" key="2">
    <source>
        <dbReference type="Proteomes" id="UP000789831"/>
    </source>
</evidence>
<comment type="caution">
    <text evidence="1">The sequence shown here is derived from an EMBL/GenBank/DDBJ whole genome shotgun (WGS) entry which is preliminary data.</text>
</comment>
<evidence type="ECO:0000313" key="1">
    <source>
        <dbReference type="EMBL" id="CAG8688876.1"/>
    </source>
</evidence>
<reference evidence="1" key="1">
    <citation type="submission" date="2021-06" db="EMBL/GenBank/DDBJ databases">
        <authorList>
            <person name="Kallberg Y."/>
            <person name="Tangrot J."/>
            <person name="Rosling A."/>
        </authorList>
    </citation>
    <scope>NUCLEOTIDE SEQUENCE</scope>
    <source>
        <strain evidence="1">MT106</strain>
    </source>
</reference>
<dbReference type="AlphaFoldDB" id="A0A9N9EQC7"/>
<protein>
    <submittedName>
        <fullName evidence="1">2087_t:CDS:1</fullName>
    </submittedName>
</protein>
<dbReference type="Proteomes" id="UP000789831">
    <property type="component" value="Unassembled WGS sequence"/>
</dbReference>
<feature type="non-terminal residue" evidence="1">
    <location>
        <position position="114"/>
    </location>
</feature>
<gene>
    <name evidence="1" type="ORF">AGERDE_LOCUS13026</name>
</gene>